<dbReference type="AlphaFoldDB" id="A0A915I1K8"/>
<dbReference type="PANTHER" id="PTHR22826">
    <property type="entry name" value="RHO GUANINE EXCHANGE FACTOR-RELATED"/>
    <property type="match status" value="1"/>
</dbReference>
<dbReference type="PROSITE" id="PS00741">
    <property type="entry name" value="DH_1"/>
    <property type="match status" value="1"/>
</dbReference>
<keyword evidence="3" id="KW-0344">Guanine-nucleotide releasing factor</keyword>
<evidence type="ECO:0000313" key="6">
    <source>
        <dbReference type="Proteomes" id="UP000887565"/>
    </source>
</evidence>
<feature type="region of interest" description="Disordered" evidence="4">
    <location>
        <begin position="706"/>
        <end position="733"/>
    </location>
</feature>
<dbReference type="InterPro" id="IPR055251">
    <property type="entry name" value="SOS1_NGEF_PH"/>
</dbReference>
<accession>A0A915I1K8</accession>
<sequence>MRKQNHQSNEKLRQGISVDQSNDAFIERCSEIHDENDGIIPIRNLTNEDKLETTLNNYNNLYGDFELVNSEEHRNSDIDGNFVVQRIRYSVDKNLIVVCETFNEEIDLNSNMLRENDLETCQSVLIAKNLERIYNDGTMTNLEGNNVDIFRDMNKITLSEEERTEITANACQDSSIDNNLNASVISTSILLDQATSSPSKHEDSIDINEQDEISKQQSTEDQAKIKRKYVLAELVETERDYVKDLGLVVGGYMPALESADVPEDIRTKSRFVFANIQQIYEFHKNIFLKEIEPCMDDYEFVSRAFVKYERRLHMYVVYCQNKPKSEYLVSEFESVFTDIKQKLGHKLNLGDLLIKPVQRIMKYQLLMKDILKYTERAGESTDLLKKAQEVMRVVPKACDDMMHVGRLQGFEGKITAQGKLLHQFGGTVSVSDNPSSQVFKGKDRRIFLFEQSIIIADCILPKKEFAVPQYIYKFHFMVNKLAMNKDVPGENLRIILKSKDPLASPPDAVFQFNDPEQRAQWIAAIMQLLDTQAVFLQALTHPIAYQKALNKEPEYDASSQSSVSSLPKSKLVHQPKSSSGNNCSYVINATSPSKPQRTESYPGSAPLFVNAQRSESEKVAVTTSKNADFDSGKKSEKYLSATSSVSSCPVNNNMNSGVSGNDTARKHSLPESSKHSVKNALTKSKPKSSATCVSLVNECVVGGSSCSRTCSQEDSESSPVTGSPGPCTLGTKSRSKLLDGFKNTLKFFPSKTKNSQ</sequence>
<dbReference type="GO" id="GO:0019898">
    <property type="term" value="C:extrinsic component of membrane"/>
    <property type="evidence" value="ECO:0007669"/>
    <property type="project" value="TreeGrafter"/>
</dbReference>
<dbReference type="InterPro" id="IPR001331">
    <property type="entry name" value="GDS_CDC24_CS"/>
</dbReference>
<dbReference type="InterPro" id="IPR011993">
    <property type="entry name" value="PH-like_dom_sf"/>
</dbReference>
<dbReference type="GO" id="GO:0005737">
    <property type="term" value="C:cytoplasm"/>
    <property type="evidence" value="ECO:0007669"/>
    <property type="project" value="UniProtKB-SubCell"/>
</dbReference>
<dbReference type="InterPro" id="IPR051336">
    <property type="entry name" value="RhoGEF_Guanine_NuclExch_SF"/>
</dbReference>
<dbReference type="Gene3D" id="1.20.900.10">
    <property type="entry name" value="Dbl homology (DH) domain"/>
    <property type="match status" value="1"/>
</dbReference>
<dbReference type="SMART" id="SM00325">
    <property type="entry name" value="RhoGEF"/>
    <property type="match status" value="1"/>
</dbReference>
<dbReference type="InterPro" id="IPR000219">
    <property type="entry name" value="DH_dom"/>
</dbReference>
<feature type="compositionally biased region" description="Polar residues" evidence="4">
    <location>
        <begin position="575"/>
        <end position="601"/>
    </location>
</feature>
<feature type="compositionally biased region" description="Low complexity" evidence="4">
    <location>
        <begin position="650"/>
        <end position="661"/>
    </location>
</feature>
<dbReference type="PANTHER" id="PTHR22826:SF106">
    <property type="entry name" value="TRIO, ISOFORM A"/>
    <property type="match status" value="1"/>
</dbReference>
<dbReference type="GO" id="GO:0035556">
    <property type="term" value="P:intracellular signal transduction"/>
    <property type="evidence" value="ECO:0007669"/>
    <property type="project" value="InterPro"/>
</dbReference>
<dbReference type="InterPro" id="IPR035899">
    <property type="entry name" value="DBL_dom_sf"/>
</dbReference>
<name>A0A915I1K8_ROMCU</name>
<evidence type="ECO:0000313" key="7">
    <source>
        <dbReference type="WBParaSite" id="nRc.2.0.1.t07585-RA"/>
    </source>
</evidence>
<evidence type="ECO:0000256" key="4">
    <source>
        <dbReference type="SAM" id="MobiDB-lite"/>
    </source>
</evidence>
<feature type="region of interest" description="Disordered" evidence="4">
    <location>
        <begin position="556"/>
        <end position="604"/>
    </location>
</feature>
<evidence type="ECO:0000256" key="2">
    <source>
        <dbReference type="ARBA" id="ARBA00022490"/>
    </source>
</evidence>
<feature type="compositionally biased region" description="Polar residues" evidence="4">
    <location>
        <begin position="706"/>
        <end position="721"/>
    </location>
</feature>
<dbReference type="GO" id="GO:0007411">
    <property type="term" value="P:axon guidance"/>
    <property type="evidence" value="ECO:0007669"/>
    <property type="project" value="TreeGrafter"/>
</dbReference>
<dbReference type="SUPFAM" id="SSF48065">
    <property type="entry name" value="DBL homology domain (DH-domain)"/>
    <property type="match status" value="1"/>
</dbReference>
<keyword evidence="6" id="KW-1185">Reference proteome</keyword>
<keyword evidence="2" id="KW-0963">Cytoplasm</keyword>
<dbReference type="SUPFAM" id="SSF50729">
    <property type="entry name" value="PH domain-like"/>
    <property type="match status" value="1"/>
</dbReference>
<reference evidence="7" key="1">
    <citation type="submission" date="2022-11" db="UniProtKB">
        <authorList>
            <consortium name="WormBaseParasite"/>
        </authorList>
    </citation>
    <scope>IDENTIFICATION</scope>
</reference>
<dbReference type="FunFam" id="1.20.900.10:FF:000008">
    <property type="entry name" value="rho guanine nucleotide exchange factor 25"/>
    <property type="match status" value="1"/>
</dbReference>
<dbReference type="CDD" id="cd00160">
    <property type="entry name" value="RhoGEF"/>
    <property type="match status" value="1"/>
</dbReference>
<dbReference type="PROSITE" id="PS50010">
    <property type="entry name" value="DH_2"/>
    <property type="match status" value="1"/>
</dbReference>
<evidence type="ECO:0000256" key="1">
    <source>
        <dbReference type="ARBA" id="ARBA00004496"/>
    </source>
</evidence>
<dbReference type="Gene3D" id="2.30.29.30">
    <property type="entry name" value="Pleckstrin-homology domain (PH domain)/Phosphotyrosine-binding domain (PTB)"/>
    <property type="match status" value="1"/>
</dbReference>
<proteinExistence type="predicted"/>
<evidence type="ECO:0000256" key="3">
    <source>
        <dbReference type="ARBA" id="ARBA00022658"/>
    </source>
</evidence>
<feature type="domain" description="DH" evidence="5">
    <location>
        <begin position="226"/>
        <end position="401"/>
    </location>
</feature>
<organism evidence="6 7">
    <name type="scientific">Romanomermis culicivorax</name>
    <name type="common">Nematode worm</name>
    <dbReference type="NCBI Taxonomy" id="13658"/>
    <lineage>
        <taxon>Eukaryota</taxon>
        <taxon>Metazoa</taxon>
        <taxon>Ecdysozoa</taxon>
        <taxon>Nematoda</taxon>
        <taxon>Enoplea</taxon>
        <taxon>Dorylaimia</taxon>
        <taxon>Mermithida</taxon>
        <taxon>Mermithoidea</taxon>
        <taxon>Mermithidae</taxon>
        <taxon>Romanomermis</taxon>
    </lineage>
</organism>
<dbReference type="GO" id="GO:0005085">
    <property type="term" value="F:guanyl-nucleotide exchange factor activity"/>
    <property type="evidence" value="ECO:0007669"/>
    <property type="project" value="UniProtKB-KW"/>
</dbReference>
<protein>
    <submittedName>
        <fullName evidence="7">DH domain-containing protein</fullName>
    </submittedName>
</protein>
<feature type="region of interest" description="Disordered" evidence="4">
    <location>
        <begin position="195"/>
        <end position="219"/>
    </location>
</feature>
<feature type="region of interest" description="Disordered" evidence="4">
    <location>
        <begin position="644"/>
        <end position="683"/>
    </location>
</feature>
<dbReference type="WBParaSite" id="nRc.2.0.1.t07585-RA">
    <property type="protein sequence ID" value="nRc.2.0.1.t07585-RA"/>
    <property type="gene ID" value="nRc.2.0.1.g07585"/>
</dbReference>
<feature type="compositionally biased region" description="Low complexity" evidence="4">
    <location>
        <begin position="558"/>
        <end position="569"/>
    </location>
</feature>
<comment type="subcellular location">
    <subcellularLocation>
        <location evidence="1">Cytoplasm</location>
    </subcellularLocation>
</comment>
<feature type="compositionally biased region" description="Basic and acidic residues" evidence="4">
    <location>
        <begin position="663"/>
        <end position="674"/>
    </location>
</feature>
<dbReference type="Proteomes" id="UP000887565">
    <property type="component" value="Unplaced"/>
</dbReference>
<dbReference type="Pfam" id="PF22697">
    <property type="entry name" value="SOS1_NGEF_PH"/>
    <property type="match status" value="1"/>
</dbReference>
<dbReference type="Pfam" id="PF00621">
    <property type="entry name" value="RhoGEF"/>
    <property type="match status" value="1"/>
</dbReference>
<evidence type="ECO:0000259" key="5">
    <source>
        <dbReference type="PROSITE" id="PS50010"/>
    </source>
</evidence>